<dbReference type="PANTHER" id="PTHR42796">
    <property type="entry name" value="FUMARYLACETOACETATE HYDROLASE DOMAIN-CONTAINING PROTEIN 2A-RELATED"/>
    <property type="match status" value="1"/>
</dbReference>
<keyword evidence="2" id="KW-0479">Metal-binding</keyword>
<dbReference type="SUPFAM" id="SSF56529">
    <property type="entry name" value="FAH"/>
    <property type="match status" value="1"/>
</dbReference>
<reference evidence="4 5" key="1">
    <citation type="submission" date="2021-05" db="EMBL/GenBank/DDBJ databases">
        <title>Fusibacter ferrireducens sp. nov., an anaerobic, sulfur- and Fe-reducing bacterium isolated from the mangrove sediment.</title>
        <authorList>
            <person name="Qiu D."/>
        </authorList>
    </citation>
    <scope>NUCLEOTIDE SEQUENCE [LARGE SCALE GENOMIC DNA]</scope>
    <source>
        <strain evidence="4 5">DSM 12116</strain>
    </source>
</reference>
<feature type="domain" description="Fumarylacetoacetase-like C-terminal" evidence="3">
    <location>
        <begin position="79"/>
        <end position="290"/>
    </location>
</feature>
<proteinExistence type="inferred from homology"/>
<dbReference type="Gene3D" id="3.90.850.10">
    <property type="entry name" value="Fumarylacetoacetase-like, C-terminal domain"/>
    <property type="match status" value="1"/>
</dbReference>
<keyword evidence="5" id="KW-1185">Reference proteome</keyword>
<organism evidence="4 5">
    <name type="scientific">Fusibacter paucivorans</name>
    <dbReference type="NCBI Taxonomy" id="76009"/>
    <lineage>
        <taxon>Bacteria</taxon>
        <taxon>Bacillati</taxon>
        <taxon>Bacillota</taxon>
        <taxon>Clostridia</taxon>
        <taxon>Eubacteriales</taxon>
        <taxon>Eubacteriales Family XII. Incertae Sedis</taxon>
        <taxon>Fusibacter</taxon>
    </lineage>
</organism>
<dbReference type="InterPro" id="IPR036663">
    <property type="entry name" value="Fumarylacetoacetase_C_sf"/>
</dbReference>
<accession>A0ABS5PS87</accession>
<sequence>MKFAVCTKSGRALGLCLVTEEGVKPLSQILGIQVDGLYELVENWEDMWPELERKGSELMPIPLSEVKFETPVKTPKRNIICVGKNYLEHARELQGKTATLAGIPTEPIFFSKMAFETIGPEDHIIYETSVTNEVDYEAELAVIIGKRIKNITEADAEAAIFGYTVSNDVSARNLQVQHIQWHKGKSLDTFTPLGPVVVTKDQFDYPPKLKVECLVNGEVRQSSYTDNLIFSISKLIATLSQGMTLIPGDIILTGTPSGVGMGFDPPKYLKDGDIVTCRIEGIGDLTNKVVTKN</sequence>
<evidence type="ECO:0000256" key="2">
    <source>
        <dbReference type="ARBA" id="ARBA00022723"/>
    </source>
</evidence>
<comment type="caution">
    <text evidence="4">The sequence shown here is derived from an EMBL/GenBank/DDBJ whole genome shotgun (WGS) entry which is preliminary data.</text>
</comment>
<evidence type="ECO:0000313" key="4">
    <source>
        <dbReference type="EMBL" id="MBS7527269.1"/>
    </source>
</evidence>
<keyword evidence="4" id="KW-0378">Hydrolase</keyword>
<gene>
    <name evidence="4" type="ORF">KHM83_11310</name>
</gene>
<dbReference type="RefSeq" id="WP_213237128.1">
    <property type="nucleotide sequence ID" value="NZ_JAHBCL010000018.1"/>
</dbReference>
<dbReference type="InterPro" id="IPR051121">
    <property type="entry name" value="FAH"/>
</dbReference>
<evidence type="ECO:0000256" key="1">
    <source>
        <dbReference type="ARBA" id="ARBA00010211"/>
    </source>
</evidence>
<evidence type="ECO:0000259" key="3">
    <source>
        <dbReference type="Pfam" id="PF01557"/>
    </source>
</evidence>
<name>A0ABS5PS87_9FIRM</name>
<dbReference type="Pfam" id="PF01557">
    <property type="entry name" value="FAA_hydrolase"/>
    <property type="match status" value="1"/>
</dbReference>
<evidence type="ECO:0000313" key="5">
    <source>
        <dbReference type="Proteomes" id="UP000746471"/>
    </source>
</evidence>
<dbReference type="InterPro" id="IPR011234">
    <property type="entry name" value="Fumarylacetoacetase-like_C"/>
</dbReference>
<protein>
    <submittedName>
        <fullName evidence="4">Fumarylacetoacetate hydrolase family protein</fullName>
    </submittedName>
</protein>
<dbReference type="PANTHER" id="PTHR42796:SF4">
    <property type="entry name" value="FUMARYLACETOACETATE HYDROLASE DOMAIN-CONTAINING PROTEIN 2A"/>
    <property type="match status" value="1"/>
</dbReference>
<comment type="similarity">
    <text evidence="1">Belongs to the FAH family.</text>
</comment>
<dbReference type="GO" id="GO:0016787">
    <property type="term" value="F:hydrolase activity"/>
    <property type="evidence" value="ECO:0007669"/>
    <property type="project" value="UniProtKB-KW"/>
</dbReference>
<dbReference type="Proteomes" id="UP000746471">
    <property type="component" value="Unassembled WGS sequence"/>
</dbReference>
<dbReference type="EMBL" id="JAHBCL010000018">
    <property type="protein sequence ID" value="MBS7527269.1"/>
    <property type="molecule type" value="Genomic_DNA"/>
</dbReference>